<evidence type="ECO:0000313" key="4">
    <source>
        <dbReference type="Proteomes" id="UP000753908"/>
    </source>
</evidence>
<dbReference type="Pfam" id="PF13614">
    <property type="entry name" value="AAA_31"/>
    <property type="match status" value="1"/>
</dbReference>
<feature type="domain" description="AAA" evidence="2">
    <location>
        <begin position="3"/>
        <end position="175"/>
    </location>
</feature>
<reference evidence="3" key="2">
    <citation type="journal article" date="2022" name="Microbiol. Resour. Announc.">
        <title>Metagenome Sequencing to Explore Phylogenomics of Terrestrial Cyanobacteria.</title>
        <authorList>
            <person name="Ward R.D."/>
            <person name="Stajich J.E."/>
            <person name="Johansen J.R."/>
            <person name="Huntemann M."/>
            <person name="Clum A."/>
            <person name="Foster B."/>
            <person name="Foster B."/>
            <person name="Roux S."/>
            <person name="Palaniappan K."/>
            <person name="Varghese N."/>
            <person name="Mukherjee S."/>
            <person name="Reddy T.B.K."/>
            <person name="Daum C."/>
            <person name="Copeland A."/>
            <person name="Chen I.A."/>
            <person name="Ivanova N.N."/>
            <person name="Kyrpides N.C."/>
            <person name="Shapiro N."/>
            <person name="Eloe-Fadrosh E.A."/>
            <person name="Pietrasiak N."/>
        </authorList>
    </citation>
    <scope>NUCLEOTIDE SEQUENCE</scope>
    <source>
        <strain evidence="3">CPER-KK1</strain>
    </source>
</reference>
<name>A0A951PRI3_9CYAN</name>
<proteinExistence type="inferred from homology"/>
<dbReference type="SUPFAM" id="SSF52540">
    <property type="entry name" value="P-loop containing nucleoside triphosphate hydrolases"/>
    <property type="match status" value="1"/>
</dbReference>
<organism evidence="3 4">
    <name type="scientific">Symplocastrum torsivum CPER-KK1</name>
    <dbReference type="NCBI Taxonomy" id="450513"/>
    <lineage>
        <taxon>Bacteria</taxon>
        <taxon>Bacillati</taxon>
        <taxon>Cyanobacteriota</taxon>
        <taxon>Cyanophyceae</taxon>
        <taxon>Oscillatoriophycideae</taxon>
        <taxon>Oscillatoriales</taxon>
        <taxon>Microcoleaceae</taxon>
        <taxon>Symplocastrum</taxon>
    </lineage>
</organism>
<dbReference type="FunFam" id="3.40.50.300:FF:000285">
    <property type="entry name" value="Sporulation initiation inhibitor Soj"/>
    <property type="match status" value="1"/>
</dbReference>
<comment type="similarity">
    <text evidence="1">Belongs to the ParA family.</text>
</comment>
<evidence type="ECO:0000259" key="2">
    <source>
        <dbReference type="Pfam" id="PF13614"/>
    </source>
</evidence>
<dbReference type="PANTHER" id="PTHR13696">
    <property type="entry name" value="P-LOOP CONTAINING NUCLEOSIDE TRIPHOSPHATE HYDROLASE"/>
    <property type="match status" value="1"/>
</dbReference>
<dbReference type="PANTHER" id="PTHR13696:SF52">
    <property type="entry name" value="PARA FAMILY PROTEIN CT_582"/>
    <property type="match status" value="1"/>
</dbReference>
<reference evidence="3" key="1">
    <citation type="submission" date="2021-05" db="EMBL/GenBank/DDBJ databases">
        <authorList>
            <person name="Pietrasiak N."/>
            <person name="Ward R."/>
            <person name="Stajich J.E."/>
            <person name="Kurbessoian T."/>
        </authorList>
    </citation>
    <scope>NUCLEOTIDE SEQUENCE</scope>
    <source>
        <strain evidence="3">CPER-KK1</strain>
    </source>
</reference>
<dbReference type="InterPro" id="IPR025669">
    <property type="entry name" value="AAA_dom"/>
</dbReference>
<dbReference type="InterPro" id="IPR027417">
    <property type="entry name" value="P-loop_NTPase"/>
</dbReference>
<dbReference type="AlphaFoldDB" id="A0A951PRI3"/>
<dbReference type="EMBL" id="JAHHIF010000069">
    <property type="protein sequence ID" value="MBW4548705.1"/>
    <property type="molecule type" value="Genomic_DNA"/>
</dbReference>
<protein>
    <submittedName>
        <fullName evidence="3">AAA family ATPase</fullName>
    </submittedName>
</protein>
<dbReference type="Gene3D" id="3.40.50.300">
    <property type="entry name" value="P-loop containing nucleotide triphosphate hydrolases"/>
    <property type="match status" value="1"/>
</dbReference>
<evidence type="ECO:0000313" key="3">
    <source>
        <dbReference type="EMBL" id="MBW4548705.1"/>
    </source>
</evidence>
<dbReference type="CDD" id="cd02042">
    <property type="entry name" value="ParAB_family"/>
    <property type="match status" value="1"/>
</dbReference>
<dbReference type="InterPro" id="IPR050678">
    <property type="entry name" value="DNA_Partitioning_ATPase"/>
</dbReference>
<evidence type="ECO:0000256" key="1">
    <source>
        <dbReference type="ARBA" id="ARBA00006976"/>
    </source>
</evidence>
<dbReference type="Proteomes" id="UP000753908">
    <property type="component" value="Unassembled WGS sequence"/>
</dbReference>
<accession>A0A951PRI3</accession>
<gene>
    <name evidence="3" type="ORF">KME25_30515</name>
</gene>
<sequence>MSRVISLFNQSGGVGKTTLTMNLGYHLAQREHRVLLIDLDPQSSLTTFMGLEPLEIEKTLYEALLEDEPLPIHTNIHGVDLAPANINLSGAELELVTADMREQRMKDALAPVLDEYAFILIDCPPSLGILSYISLVASTHVLIPIQTQYKAFQGTDLLFRTIKRVRSRANRQLKIAGYLPTMFAKGNSQDQRILQAIQDQFSDVEGIVFPCIPRTTALADASEQHLPLALSAPKHPAVDILTTIAQMLEEIP</sequence>
<comment type="caution">
    <text evidence="3">The sequence shown here is derived from an EMBL/GenBank/DDBJ whole genome shotgun (WGS) entry which is preliminary data.</text>
</comment>